<evidence type="ECO:0000256" key="7">
    <source>
        <dbReference type="ARBA" id="ARBA00023004"/>
    </source>
</evidence>
<keyword evidence="4 9" id="KW-0349">Heme</keyword>
<dbReference type="GO" id="GO:0005506">
    <property type="term" value="F:iron ion binding"/>
    <property type="evidence" value="ECO:0007669"/>
    <property type="project" value="InterPro"/>
</dbReference>
<evidence type="ECO:0000256" key="5">
    <source>
        <dbReference type="ARBA" id="ARBA00022723"/>
    </source>
</evidence>
<accession>A0AAD7A043</accession>
<dbReference type="Pfam" id="PF00067">
    <property type="entry name" value="p450"/>
    <property type="match status" value="1"/>
</dbReference>
<dbReference type="AlphaFoldDB" id="A0AAD7A043"/>
<comment type="pathway">
    <text evidence="2">Secondary metabolite biosynthesis.</text>
</comment>
<evidence type="ECO:0000313" key="11">
    <source>
        <dbReference type="Proteomes" id="UP001218218"/>
    </source>
</evidence>
<feature type="binding site" description="axial binding residue" evidence="9">
    <location>
        <position position="343"/>
    </location>
    <ligand>
        <name>heme</name>
        <dbReference type="ChEBI" id="CHEBI:30413"/>
    </ligand>
    <ligandPart>
        <name>Fe</name>
        <dbReference type="ChEBI" id="CHEBI:18248"/>
    </ligandPart>
</feature>
<evidence type="ECO:0000256" key="9">
    <source>
        <dbReference type="PIRSR" id="PIRSR602401-1"/>
    </source>
</evidence>
<keyword evidence="6" id="KW-0560">Oxidoreductase</keyword>
<gene>
    <name evidence="10" type="ORF">DFH08DRAFT_810128</name>
</gene>
<dbReference type="EMBL" id="JARIHO010000021">
    <property type="protein sequence ID" value="KAJ7346297.1"/>
    <property type="molecule type" value="Genomic_DNA"/>
</dbReference>
<dbReference type="GO" id="GO:0020037">
    <property type="term" value="F:heme binding"/>
    <property type="evidence" value="ECO:0007669"/>
    <property type="project" value="InterPro"/>
</dbReference>
<dbReference type="InterPro" id="IPR002401">
    <property type="entry name" value="Cyt_P450_E_grp-I"/>
</dbReference>
<evidence type="ECO:0000313" key="10">
    <source>
        <dbReference type="EMBL" id="KAJ7346297.1"/>
    </source>
</evidence>
<sequence>MHLNVAGMSIIVLSSMEVIRDLLNRCSSIYSDRIHAPQRRRREMFHKTFHSKAVKQFNPHMRDSTHRLLHRMLKEPHDLMDHFMHLTGALIMDVTNRINVRDSDDPYIKIVEEAMHGMSVACVLGTFLVDSIPALEYVPSWFPGADFKRKACQWQQVARELQEVPFAETKRNIEKDVKETAGASYAAGADTTVLAMGTFALAMLKYPEAQAKAQVELDTVIGHGSLPEWGDPPALLYVTALVKEVFRWQNVAPNWSAPHATSRGQVLRVQDPSELHVVGNVWYTVHLLDQSDDSLIQEIYPDPTSFKPEWFLLNGKLNPDIRDPEAIVFGFGRRWEIFIEPMCPGQHLALSSVWLKIASILATFVLKKAVNKKMGT</sequence>
<keyword evidence="11" id="KW-1185">Reference proteome</keyword>
<dbReference type="InterPro" id="IPR001128">
    <property type="entry name" value="Cyt_P450"/>
</dbReference>
<evidence type="ECO:0000256" key="1">
    <source>
        <dbReference type="ARBA" id="ARBA00001971"/>
    </source>
</evidence>
<proteinExistence type="inferred from homology"/>
<dbReference type="SUPFAM" id="SSF48264">
    <property type="entry name" value="Cytochrome P450"/>
    <property type="match status" value="1"/>
</dbReference>
<evidence type="ECO:0000256" key="3">
    <source>
        <dbReference type="ARBA" id="ARBA00010617"/>
    </source>
</evidence>
<comment type="similarity">
    <text evidence="3">Belongs to the cytochrome P450 family.</text>
</comment>
<dbReference type="PANTHER" id="PTHR46300">
    <property type="entry name" value="P450, PUTATIVE (EUROFUNG)-RELATED-RELATED"/>
    <property type="match status" value="1"/>
</dbReference>
<dbReference type="GO" id="GO:0004497">
    <property type="term" value="F:monooxygenase activity"/>
    <property type="evidence" value="ECO:0007669"/>
    <property type="project" value="UniProtKB-KW"/>
</dbReference>
<evidence type="ECO:0000256" key="4">
    <source>
        <dbReference type="ARBA" id="ARBA00022617"/>
    </source>
</evidence>
<evidence type="ECO:0000256" key="6">
    <source>
        <dbReference type="ARBA" id="ARBA00023002"/>
    </source>
</evidence>
<dbReference type="InterPro" id="IPR036396">
    <property type="entry name" value="Cyt_P450_sf"/>
</dbReference>
<dbReference type="Gene3D" id="1.10.630.10">
    <property type="entry name" value="Cytochrome P450"/>
    <property type="match status" value="1"/>
</dbReference>
<dbReference type="PRINTS" id="PR00463">
    <property type="entry name" value="EP450I"/>
</dbReference>
<keyword evidence="8" id="KW-0503">Monooxygenase</keyword>
<evidence type="ECO:0000256" key="2">
    <source>
        <dbReference type="ARBA" id="ARBA00005179"/>
    </source>
</evidence>
<comment type="cofactor">
    <cofactor evidence="1 9">
        <name>heme</name>
        <dbReference type="ChEBI" id="CHEBI:30413"/>
    </cofactor>
</comment>
<name>A0AAD7A043_9AGAR</name>
<protein>
    <submittedName>
        <fullName evidence="10">Cytochrome P450</fullName>
    </submittedName>
</protein>
<comment type="caution">
    <text evidence="10">The sequence shown here is derived from an EMBL/GenBank/DDBJ whole genome shotgun (WGS) entry which is preliminary data.</text>
</comment>
<dbReference type="Proteomes" id="UP001218218">
    <property type="component" value="Unassembled WGS sequence"/>
</dbReference>
<keyword evidence="7 9" id="KW-0408">Iron</keyword>
<organism evidence="10 11">
    <name type="scientific">Mycena albidolilacea</name>
    <dbReference type="NCBI Taxonomy" id="1033008"/>
    <lineage>
        <taxon>Eukaryota</taxon>
        <taxon>Fungi</taxon>
        <taxon>Dikarya</taxon>
        <taxon>Basidiomycota</taxon>
        <taxon>Agaricomycotina</taxon>
        <taxon>Agaricomycetes</taxon>
        <taxon>Agaricomycetidae</taxon>
        <taxon>Agaricales</taxon>
        <taxon>Marasmiineae</taxon>
        <taxon>Mycenaceae</taxon>
        <taxon>Mycena</taxon>
    </lineage>
</organism>
<dbReference type="GO" id="GO:0016705">
    <property type="term" value="F:oxidoreductase activity, acting on paired donors, with incorporation or reduction of molecular oxygen"/>
    <property type="evidence" value="ECO:0007669"/>
    <property type="project" value="InterPro"/>
</dbReference>
<dbReference type="PANTHER" id="PTHR46300:SF7">
    <property type="entry name" value="P450, PUTATIVE (EUROFUNG)-RELATED"/>
    <property type="match status" value="1"/>
</dbReference>
<dbReference type="InterPro" id="IPR050364">
    <property type="entry name" value="Cytochrome_P450_fung"/>
</dbReference>
<reference evidence="10" key="1">
    <citation type="submission" date="2023-03" db="EMBL/GenBank/DDBJ databases">
        <title>Massive genome expansion in bonnet fungi (Mycena s.s.) driven by repeated elements and novel gene families across ecological guilds.</title>
        <authorList>
            <consortium name="Lawrence Berkeley National Laboratory"/>
            <person name="Harder C.B."/>
            <person name="Miyauchi S."/>
            <person name="Viragh M."/>
            <person name="Kuo A."/>
            <person name="Thoen E."/>
            <person name="Andreopoulos B."/>
            <person name="Lu D."/>
            <person name="Skrede I."/>
            <person name="Drula E."/>
            <person name="Henrissat B."/>
            <person name="Morin E."/>
            <person name="Kohler A."/>
            <person name="Barry K."/>
            <person name="LaButti K."/>
            <person name="Morin E."/>
            <person name="Salamov A."/>
            <person name="Lipzen A."/>
            <person name="Mereny Z."/>
            <person name="Hegedus B."/>
            <person name="Baldrian P."/>
            <person name="Stursova M."/>
            <person name="Weitz H."/>
            <person name="Taylor A."/>
            <person name="Grigoriev I.V."/>
            <person name="Nagy L.G."/>
            <person name="Martin F."/>
            <person name="Kauserud H."/>
        </authorList>
    </citation>
    <scope>NUCLEOTIDE SEQUENCE</scope>
    <source>
        <strain evidence="10">CBHHK002</strain>
    </source>
</reference>
<keyword evidence="5 9" id="KW-0479">Metal-binding</keyword>
<evidence type="ECO:0000256" key="8">
    <source>
        <dbReference type="ARBA" id="ARBA00023033"/>
    </source>
</evidence>